<evidence type="ECO:0000313" key="2">
    <source>
        <dbReference type="Proteomes" id="UP000584824"/>
    </source>
</evidence>
<keyword evidence="2" id="KW-1185">Reference proteome</keyword>
<organism evidence="1 2">
    <name type="scientific">Allorhizobium borbori</name>
    <dbReference type="NCBI Taxonomy" id="485907"/>
    <lineage>
        <taxon>Bacteria</taxon>
        <taxon>Pseudomonadati</taxon>
        <taxon>Pseudomonadota</taxon>
        <taxon>Alphaproteobacteria</taxon>
        <taxon>Hyphomicrobiales</taxon>
        <taxon>Rhizobiaceae</taxon>
        <taxon>Rhizobium/Agrobacterium group</taxon>
        <taxon>Allorhizobium</taxon>
    </lineage>
</organism>
<protein>
    <submittedName>
        <fullName evidence="1">Uncharacterized protein</fullName>
    </submittedName>
</protein>
<dbReference type="AlphaFoldDB" id="A0A7W6P2I8"/>
<comment type="caution">
    <text evidence="1">The sequence shown here is derived from an EMBL/GenBank/DDBJ whole genome shotgun (WGS) entry which is preliminary data.</text>
</comment>
<evidence type="ECO:0000313" key="1">
    <source>
        <dbReference type="EMBL" id="MBB4104902.1"/>
    </source>
</evidence>
<name>A0A7W6P2I8_9HYPH</name>
<gene>
    <name evidence="1" type="ORF">GGQ66_003484</name>
</gene>
<dbReference type="Proteomes" id="UP000584824">
    <property type="component" value="Unassembled WGS sequence"/>
</dbReference>
<proteinExistence type="predicted"/>
<dbReference type="RefSeq" id="WP_183793969.1">
    <property type="nucleotide sequence ID" value="NZ_JACIDU010000015.1"/>
</dbReference>
<accession>A0A7W6P2I8</accession>
<sequence>MKIDVGSGGYGYSGPAYYTRREAVSAEIAEEAVSGRNTLNVSHTPISPSLANALWTVERERRSSKAAANANDEATGNPNGGVLDRYLEFAVSSTDEYH</sequence>
<dbReference type="EMBL" id="JACIDU010000015">
    <property type="protein sequence ID" value="MBB4104902.1"/>
    <property type="molecule type" value="Genomic_DNA"/>
</dbReference>
<reference evidence="1 2" key="1">
    <citation type="submission" date="2020-08" db="EMBL/GenBank/DDBJ databases">
        <title>Genomic Encyclopedia of Type Strains, Phase IV (KMG-IV): sequencing the most valuable type-strain genomes for metagenomic binning, comparative biology and taxonomic classification.</title>
        <authorList>
            <person name="Goeker M."/>
        </authorList>
    </citation>
    <scope>NUCLEOTIDE SEQUENCE [LARGE SCALE GENOMIC DNA]</scope>
    <source>
        <strain evidence="1 2">DSM 26385</strain>
    </source>
</reference>